<dbReference type="InterPro" id="IPR012338">
    <property type="entry name" value="Beta-lactam/transpept-like"/>
</dbReference>
<dbReference type="EMBL" id="JBHTIR010003310">
    <property type="protein sequence ID" value="MFD0855004.1"/>
    <property type="molecule type" value="Genomic_DNA"/>
</dbReference>
<evidence type="ECO:0000313" key="3">
    <source>
        <dbReference type="Proteomes" id="UP001597083"/>
    </source>
</evidence>
<dbReference type="SUPFAM" id="SSF56601">
    <property type="entry name" value="beta-lactamase/transpeptidase-like"/>
    <property type="match status" value="1"/>
</dbReference>
<gene>
    <name evidence="2" type="ORF">ACFQ07_22375</name>
</gene>
<dbReference type="InterPro" id="IPR052907">
    <property type="entry name" value="Beta-lactamase/esterase"/>
</dbReference>
<evidence type="ECO:0000259" key="1">
    <source>
        <dbReference type="Pfam" id="PF00144"/>
    </source>
</evidence>
<proteinExistence type="predicted"/>
<feature type="domain" description="Beta-lactamase-related" evidence="1">
    <location>
        <begin position="10"/>
        <end position="325"/>
    </location>
</feature>
<dbReference type="InterPro" id="IPR001466">
    <property type="entry name" value="Beta-lactam-related"/>
</dbReference>
<dbReference type="Gene3D" id="3.40.710.10">
    <property type="entry name" value="DD-peptidase/beta-lactamase superfamily"/>
    <property type="match status" value="1"/>
</dbReference>
<dbReference type="PANTHER" id="PTHR43319">
    <property type="entry name" value="BETA-LACTAMASE-RELATED"/>
    <property type="match status" value="1"/>
</dbReference>
<reference evidence="3" key="1">
    <citation type="journal article" date="2019" name="Int. J. Syst. Evol. Microbiol.">
        <title>The Global Catalogue of Microorganisms (GCM) 10K type strain sequencing project: providing services to taxonomists for standard genome sequencing and annotation.</title>
        <authorList>
            <consortium name="The Broad Institute Genomics Platform"/>
            <consortium name="The Broad Institute Genome Sequencing Center for Infectious Disease"/>
            <person name="Wu L."/>
            <person name="Ma J."/>
        </authorList>
    </citation>
    <scope>NUCLEOTIDE SEQUENCE [LARGE SCALE GENOMIC DNA]</scope>
    <source>
        <strain evidence="3">JCM 31696</strain>
    </source>
</reference>
<name>A0ABW3CN28_9ACTN</name>
<protein>
    <submittedName>
        <fullName evidence="2">Serine hydrolase domain-containing protein</fullName>
        <ecNumber evidence="2">3.-.-.-</ecNumber>
    </submittedName>
</protein>
<dbReference type="Pfam" id="PF00144">
    <property type="entry name" value="Beta-lactamase"/>
    <property type="match status" value="1"/>
</dbReference>
<comment type="caution">
    <text evidence="2">The sequence shown here is derived from an EMBL/GenBank/DDBJ whole genome shotgun (WGS) entry which is preliminary data.</text>
</comment>
<organism evidence="2 3">
    <name type="scientific">Actinomadura adrarensis</name>
    <dbReference type="NCBI Taxonomy" id="1819600"/>
    <lineage>
        <taxon>Bacteria</taxon>
        <taxon>Bacillati</taxon>
        <taxon>Actinomycetota</taxon>
        <taxon>Actinomycetes</taxon>
        <taxon>Streptosporangiales</taxon>
        <taxon>Thermomonosporaceae</taxon>
        <taxon>Actinomadura</taxon>
    </lineage>
</organism>
<dbReference type="PANTHER" id="PTHR43319:SF3">
    <property type="entry name" value="BETA-LACTAMASE-RELATED DOMAIN-CONTAINING PROTEIN"/>
    <property type="match status" value="1"/>
</dbReference>
<accession>A0ABW3CN28</accession>
<sequence length="332" mass="36045">MTDLTAPEVERALEESLARGEIGLQVAAYLDGELILNTAAGLDGPSGDPVTTTTLFNPFSVTKAVTATALHVQAARGLIDYTAPVARYWPEFGTNGKETTTVRDVLSHRAGIPWMPEGVTPRLQSDWDWMIRRIEETAPEFPPGTVNCYHALVWGWITGELVRRTDVKGRHLPAFIREEVLDPLRIDDLYLGLPESRFDRVATLVGGDAPAEAPELMLRGMPRAVYPCARVYNEPLARTTVNPGAGSIGTANSYARLFAMLACHGELDGVRLLPADLVTSFTTPRDGDHETDRYLGKVNHVSAYGYWLAGTGPTAYPLLGEGTSVLHHPGAG</sequence>
<evidence type="ECO:0000313" key="2">
    <source>
        <dbReference type="EMBL" id="MFD0855004.1"/>
    </source>
</evidence>
<keyword evidence="3" id="KW-1185">Reference proteome</keyword>
<keyword evidence="2" id="KW-0378">Hydrolase</keyword>
<dbReference type="Proteomes" id="UP001597083">
    <property type="component" value="Unassembled WGS sequence"/>
</dbReference>
<feature type="non-terminal residue" evidence="2">
    <location>
        <position position="332"/>
    </location>
</feature>
<dbReference type="EC" id="3.-.-.-" evidence="2"/>
<dbReference type="GO" id="GO:0016787">
    <property type="term" value="F:hydrolase activity"/>
    <property type="evidence" value="ECO:0007669"/>
    <property type="project" value="UniProtKB-KW"/>
</dbReference>